<dbReference type="EMBL" id="BIFQ01000001">
    <property type="protein sequence ID" value="GCE02908.1"/>
    <property type="molecule type" value="Genomic_DNA"/>
</dbReference>
<name>A0A401Z7W7_9CHLR</name>
<sequence length="102" mass="11366">MIKPGAGVNIRKHSIRHGDAVRRMTLVHIITFSHPDYTVGFGFSPNLFAIDQEAINGKLAGSTQRYTPCHTAGREFHPAPKVLFVVIMPYTSRNMQVLKFAS</sequence>
<keyword evidence="2" id="KW-1185">Reference proteome</keyword>
<comment type="caution">
    <text evidence="1">The sequence shown here is derived from an EMBL/GenBank/DDBJ whole genome shotgun (WGS) entry which is preliminary data.</text>
</comment>
<gene>
    <name evidence="1" type="ORF">KDAU_02370</name>
</gene>
<evidence type="ECO:0000313" key="1">
    <source>
        <dbReference type="EMBL" id="GCE02908.1"/>
    </source>
</evidence>
<protein>
    <submittedName>
        <fullName evidence="1">Uncharacterized protein</fullName>
    </submittedName>
</protein>
<reference evidence="2" key="1">
    <citation type="submission" date="2018-12" db="EMBL/GenBank/DDBJ databases">
        <title>Tengunoibacter tsumagoiensis gen. nov., sp. nov., Dictyobacter kobayashii sp. nov., D. alpinus sp. nov., and D. joshuensis sp. nov. and description of Dictyobacteraceae fam. nov. within the order Ktedonobacterales isolated from Tengu-no-mugimeshi.</title>
        <authorList>
            <person name="Wang C.M."/>
            <person name="Zheng Y."/>
            <person name="Sakai Y."/>
            <person name="Toyoda A."/>
            <person name="Minakuchi Y."/>
            <person name="Abe K."/>
            <person name="Yokota A."/>
            <person name="Yabe S."/>
        </authorList>
    </citation>
    <scope>NUCLEOTIDE SEQUENCE [LARGE SCALE GENOMIC DNA]</scope>
    <source>
        <strain evidence="2">S-27</strain>
    </source>
</reference>
<evidence type="ECO:0000313" key="2">
    <source>
        <dbReference type="Proteomes" id="UP000287224"/>
    </source>
</evidence>
<proteinExistence type="predicted"/>
<accession>A0A401Z7W7</accession>
<dbReference type="Proteomes" id="UP000287224">
    <property type="component" value="Unassembled WGS sequence"/>
</dbReference>
<organism evidence="1 2">
    <name type="scientific">Dictyobacter aurantiacus</name>
    <dbReference type="NCBI Taxonomy" id="1936993"/>
    <lineage>
        <taxon>Bacteria</taxon>
        <taxon>Bacillati</taxon>
        <taxon>Chloroflexota</taxon>
        <taxon>Ktedonobacteria</taxon>
        <taxon>Ktedonobacterales</taxon>
        <taxon>Dictyobacteraceae</taxon>
        <taxon>Dictyobacter</taxon>
    </lineage>
</organism>
<dbReference type="AlphaFoldDB" id="A0A401Z7W7"/>